<dbReference type="Pfam" id="PF12704">
    <property type="entry name" value="MacB_PCD"/>
    <property type="match status" value="2"/>
</dbReference>
<comment type="subcellular location">
    <subcellularLocation>
        <location evidence="1">Cell membrane</location>
        <topology evidence="1">Multi-pass membrane protein</topology>
    </subcellularLocation>
</comment>
<dbReference type="PANTHER" id="PTHR30572">
    <property type="entry name" value="MEMBRANE COMPONENT OF TRANSPORTER-RELATED"/>
    <property type="match status" value="1"/>
</dbReference>
<evidence type="ECO:0000256" key="7">
    <source>
        <dbReference type="SAM" id="Phobius"/>
    </source>
</evidence>
<dbReference type="Pfam" id="PF02687">
    <property type="entry name" value="FtsX"/>
    <property type="match status" value="2"/>
</dbReference>
<keyword evidence="5 7" id="KW-0472">Membrane</keyword>
<feature type="domain" description="ABC3 transporter permease C-terminal" evidence="8">
    <location>
        <begin position="348"/>
        <end position="463"/>
    </location>
</feature>
<feature type="transmembrane region" description="Helical" evidence="7">
    <location>
        <begin position="805"/>
        <end position="831"/>
    </location>
</feature>
<dbReference type="EMBL" id="FOZL01000001">
    <property type="protein sequence ID" value="SFS12700.1"/>
    <property type="molecule type" value="Genomic_DNA"/>
</dbReference>
<evidence type="ECO:0000256" key="4">
    <source>
        <dbReference type="ARBA" id="ARBA00022989"/>
    </source>
</evidence>
<dbReference type="AlphaFoldDB" id="A0A1I6MAF3"/>
<feature type="transmembrane region" description="Helical" evidence="7">
    <location>
        <begin position="487"/>
        <end position="510"/>
    </location>
</feature>
<organism evidence="10 11">
    <name type="scientific">Granulicella pectinivorans</name>
    <dbReference type="NCBI Taxonomy" id="474950"/>
    <lineage>
        <taxon>Bacteria</taxon>
        <taxon>Pseudomonadati</taxon>
        <taxon>Acidobacteriota</taxon>
        <taxon>Terriglobia</taxon>
        <taxon>Terriglobales</taxon>
        <taxon>Acidobacteriaceae</taxon>
        <taxon>Granulicella</taxon>
    </lineage>
</organism>
<keyword evidence="3 7" id="KW-0812">Transmembrane</keyword>
<feature type="transmembrane region" description="Helical" evidence="7">
    <location>
        <begin position="340"/>
        <end position="365"/>
    </location>
</feature>
<feature type="domain" description="ABC3 transporter permease C-terminal" evidence="8">
    <location>
        <begin position="754"/>
        <end position="866"/>
    </location>
</feature>
<evidence type="ECO:0000256" key="6">
    <source>
        <dbReference type="ARBA" id="ARBA00038076"/>
    </source>
</evidence>
<dbReference type="PANTHER" id="PTHR30572:SF4">
    <property type="entry name" value="ABC TRANSPORTER PERMEASE YTRF"/>
    <property type="match status" value="1"/>
</dbReference>
<evidence type="ECO:0000313" key="10">
    <source>
        <dbReference type="EMBL" id="SFS12700.1"/>
    </source>
</evidence>
<dbReference type="STRING" id="474950.SAMN05421771_2175"/>
<feature type="transmembrane region" description="Helical" evidence="7">
    <location>
        <begin position="748"/>
        <end position="774"/>
    </location>
</feature>
<dbReference type="GO" id="GO:0005886">
    <property type="term" value="C:plasma membrane"/>
    <property type="evidence" value="ECO:0007669"/>
    <property type="project" value="UniProtKB-SubCell"/>
</dbReference>
<feature type="transmembrane region" description="Helical" evidence="7">
    <location>
        <begin position="91"/>
        <end position="113"/>
    </location>
</feature>
<evidence type="ECO:0000256" key="3">
    <source>
        <dbReference type="ARBA" id="ARBA00022692"/>
    </source>
</evidence>
<feature type="transmembrane region" description="Helical" evidence="7">
    <location>
        <begin position="837"/>
        <end position="856"/>
    </location>
</feature>
<dbReference type="RefSeq" id="WP_089839151.1">
    <property type="nucleotide sequence ID" value="NZ_FOZL01000001.1"/>
</dbReference>
<dbReference type="InterPro" id="IPR017800">
    <property type="entry name" value="ADOP"/>
</dbReference>
<dbReference type="NCBIfam" id="NF038403">
    <property type="entry name" value="perm_prefix_1"/>
    <property type="match status" value="1"/>
</dbReference>
<evidence type="ECO:0000259" key="8">
    <source>
        <dbReference type="Pfam" id="PF02687"/>
    </source>
</evidence>
<dbReference type="InterPro" id="IPR047928">
    <property type="entry name" value="Perm_prefix_1"/>
</dbReference>
<accession>A0A1I6MAF3</accession>
<reference evidence="10 11" key="1">
    <citation type="submission" date="2016-10" db="EMBL/GenBank/DDBJ databases">
        <authorList>
            <person name="de Groot N.N."/>
        </authorList>
    </citation>
    <scope>NUCLEOTIDE SEQUENCE [LARGE SCALE GENOMIC DNA]</scope>
    <source>
        <strain evidence="10 11">DSM 21001</strain>
    </source>
</reference>
<sequence>MSVLKKFQILLRRKQFQSELEEEMAFHRNAAAQELQEEGVSPTAARRTANIRFGNTTRHIEASNQVVGFSIETVLQDLRFAIRQLRRNPGFAATAVLTLALGVAAAVTIFAFVDAALIKPLPYTQPSRLAQLFESNQTGPRFHLSYLDYLDWKHLNKVFSSIDIYSPEDFLLDAPGGVQHSQGAHVSDGFFRTLGVNPILGRDFHAGEDLPKAPRTALLSYSAWQNRFAAKPDVLGRTISLNGTLYTIIGVLPRDFHFAPARAAEFWVPIDTGGNCAKQRGCHDFYGVGRLNAGVTLPTALADMKSIALQLERVYPDTNRNRGANVLALSDVILGDIRPILIVLLAGAALLLLIACVNVASLLLVRSEGRRQEMALRGALGASRHRLIRQFITEGVLLVCAASSIGIALAFVVMHLLLKLIPVDRLMSMPYLAHIGLNLHVAVFASAIVVLAAAIFSLTPLVRLPLSGSQGLRDDSRGSGSTLWRRFGANLVILELSIATILLVGAGLLVQSSIRLLHVDTGLQPENLSMLRVAGPKARYGKDDQAIALERQVIDRLSHLPGVQSVTVSNDLPIGDGDGLSSVTIYGLPDDKEHEVNTREVGSNYFSTLGARLIKGRFFTDAEDSTRPRVAVVNQLLASRLFPGKEAIGQRILWNNNEKPFEIVGIVDDIKEGPLDVATRPVMYTSYLQIPDNNFYAIARTAQDPHDLLPALSQAIHQIDPGLGAFDEATMTDHIHDSPSAYLHRVSAWLVGGFAAVALLLGVVGLYGVVAFSVSRRTREIGMRMALGAPRASVYRLILTEAGHLAAGGIVLGLLGSLAAATLLQSLLFGIHSWDPATLLTVAALLGSATLLASYIPARRAASVNPVEALRAE</sequence>
<evidence type="ECO:0000259" key="9">
    <source>
        <dbReference type="Pfam" id="PF12704"/>
    </source>
</evidence>
<comment type="similarity">
    <text evidence="6">Belongs to the ABC-4 integral membrane protein family.</text>
</comment>
<feature type="transmembrane region" description="Helical" evidence="7">
    <location>
        <begin position="441"/>
        <end position="466"/>
    </location>
</feature>
<dbReference type="InterPro" id="IPR050250">
    <property type="entry name" value="Macrolide_Exporter_MacB"/>
</dbReference>
<dbReference type="Proteomes" id="UP000199024">
    <property type="component" value="Unassembled WGS sequence"/>
</dbReference>
<feature type="domain" description="MacB-like periplasmic core" evidence="9">
    <location>
        <begin position="93"/>
        <end position="305"/>
    </location>
</feature>
<name>A0A1I6MAF3_9BACT</name>
<dbReference type="InterPro" id="IPR025857">
    <property type="entry name" value="MacB_PCD"/>
</dbReference>
<protein>
    <submittedName>
        <fullName evidence="10">Duplicated orphan permease</fullName>
    </submittedName>
</protein>
<keyword evidence="4 7" id="KW-1133">Transmembrane helix</keyword>
<feature type="transmembrane region" description="Helical" evidence="7">
    <location>
        <begin position="396"/>
        <end position="421"/>
    </location>
</feature>
<dbReference type="GO" id="GO:0022857">
    <property type="term" value="F:transmembrane transporter activity"/>
    <property type="evidence" value="ECO:0007669"/>
    <property type="project" value="TreeGrafter"/>
</dbReference>
<proteinExistence type="inferred from homology"/>
<dbReference type="InterPro" id="IPR003838">
    <property type="entry name" value="ABC3_permease_C"/>
</dbReference>
<evidence type="ECO:0000256" key="2">
    <source>
        <dbReference type="ARBA" id="ARBA00022475"/>
    </source>
</evidence>
<evidence type="ECO:0000256" key="5">
    <source>
        <dbReference type="ARBA" id="ARBA00023136"/>
    </source>
</evidence>
<gene>
    <name evidence="10" type="ORF">SAMN05421771_2175</name>
</gene>
<keyword evidence="11" id="KW-1185">Reference proteome</keyword>
<dbReference type="OrthoDB" id="103171at2"/>
<feature type="domain" description="MacB-like periplasmic core" evidence="9">
    <location>
        <begin position="500"/>
        <end position="689"/>
    </location>
</feature>
<evidence type="ECO:0000313" key="11">
    <source>
        <dbReference type="Proteomes" id="UP000199024"/>
    </source>
</evidence>
<dbReference type="NCBIfam" id="TIGR03434">
    <property type="entry name" value="ADOP"/>
    <property type="match status" value="1"/>
</dbReference>
<keyword evidence="2" id="KW-1003">Cell membrane</keyword>
<evidence type="ECO:0000256" key="1">
    <source>
        <dbReference type="ARBA" id="ARBA00004651"/>
    </source>
</evidence>